<gene>
    <name evidence="2" type="ORF">ACFSDX_15050</name>
</gene>
<dbReference type="Gene3D" id="3.60.15.10">
    <property type="entry name" value="Ribonuclease Z/Hydroxyacylglutathione hydrolase-like"/>
    <property type="match status" value="1"/>
</dbReference>
<sequence>MPHYVCENCGFWQQYFAPGPPDCPVCRDYRHPLPPAGWQFSTPAEVGARLTTQWAEVLPGIWQFWNEPQVGIGPRGYLIVDAEHGNVAFEGAGYYDAAALDFIRSLGGIRYLSASHCHVFGALWQLVEAFTPEVVMQQDELPFCQAFRVSWPYEDRAELHPRAVLYHTGRHTPGHAVLHLSARRLLCCGDALKFKLDAQGHATHISTHRAYDAHIPLSHGDVRHYQAVLLPLDFDGVLTPWEPVASGGKAAAQQLFAAQLAGRPFADFLPITSSIMSQSLPDPAPVALYKSALPTEPVYEIPLTSLDYLGVPVWSLAQWLPGGMSTGTGYGATDGLARVGAYGEITEETFVNLYLTQMPRRRASYRQLQAEGVACLDPLRDRLPAGTAYTPDTELVWTQAHTYPANETIWVPIETAATWPGDWHGQEQHDWLYTPITNGMGAGESLERALSHGLLELLQRDGNAISYRALDQGVRIELDDVQDPATRELLRQYDEAGLEIQVKLASTDFGITSLYVVGYERDINKVPHALMLTGCGEAAHPDREVALAKALREYASSRVRKRFEHGDMAWLETVAPGYLAKVRHDPPVLAHQEPRAAEAMRQWLALSPAELFARLENSIFSVQHTVKFSELPTVPLNSLATPADLLRVVHERLAAAGLSIYYVEFTNPDSPVRTLKAIVPELEVETMTYDRIGRRNLTKLLARQSPLVGLGTPPPGAQRVPLPAADEATLGGPAWFNTQLAREQVGELYALYREPERHVYYFSDSEAAPTPTTHV</sequence>
<protein>
    <submittedName>
        <fullName evidence="2">YcaO-like family protein</fullName>
    </submittedName>
</protein>
<comment type="caution">
    <text evidence="2">The sequence shown here is derived from an EMBL/GenBank/DDBJ whole genome shotgun (WGS) entry which is preliminary data.</text>
</comment>
<feature type="domain" description="YcaO" evidence="1">
    <location>
        <begin position="329"/>
        <end position="723"/>
    </location>
</feature>
<keyword evidence="3" id="KW-1185">Reference proteome</keyword>
<dbReference type="SUPFAM" id="SSF56281">
    <property type="entry name" value="Metallo-hydrolase/oxidoreductase"/>
    <property type="match status" value="1"/>
</dbReference>
<name>A0ABW4QVZ4_9BACT</name>
<reference evidence="3" key="1">
    <citation type="journal article" date="2019" name="Int. J. Syst. Evol. Microbiol.">
        <title>The Global Catalogue of Microorganisms (GCM) 10K type strain sequencing project: providing services to taxonomists for standard genome sequencing and annotation.</title>
        <authorList>
            <consortium name="The Broad Institute Genomics Platform"/>
            <consortium name="The Broad Institute Genome Sequencing Center for Infectious Disease"/>
            <person name="Wu L."/>
            <person name="Ma J."/>
        </authorList>
    </citation>
    <scope>NUCLEOTIDE SEQUENCE [LARGE SCALE GENOMIC DNA]</scope>
    <source>
        <strain evidence="3">CGMCC 1.15795</strain>
    </source>
</reference>
<dbReference type="Gene3D" id="3.30.1330.230">
    <property type="match status" value="1"/>
</dbReference>
<dbReference type="PROSITE" id="PS51664">
    <property type="entry name" value="YCAO"/>
    <property type="match status" value="1"/>
</dbReference>
<dbReference type="Proteomes" id="UP001597197">
    <property type="component" value="Unassembled WGS sequence"/>
</dbReference>
<evidence type="ECO:0000313" key="2">
    <source>
        <dbReference type="EMBL" id="MFD1873764.1"/>
    </source>
</evidence>
<organism evidence="2 3">
    <name type="scientific">Hymenobacter bucti</name>
    <dbReference type="NCBI Taxonomy" id="1844114"/>
    <lineage>
        <taxon>Bacteria</taxon>
        <taxon>Pseudomonadati</taxon>
        <taxon>Bacteroidota</taxon>
        <taxon>Cytophagia</taxon>
        <taxon>Cytophagales</taxon>
        <taxon>Hymenobacteraceae</taxon>
        <taxon>Hymenobacter</taxon>
    </lineage>
</organism>
<dbReference type="PANTHER" id="PTHR37809">
    <property type="entry name" value="RIBOSOMAL PROTEIN S12 METHYLTHIOTRANSFERASE ACCESSORY FACTOR YCAO"/>
    <property type="match status" value="1"/>
</dbReference>
<dbReference type="Gene3D" id="3.30.160.660">
    <property type="match status" value="1"/>
</dbReference>
<evidence type="ECO:0000313" key="3">
    <source>
        <dbReference type="Proteomes" id="UP001597197"/>
    </source>
</evidence>
<evidence type="ECO:0000259" key="1">
    <source>
        <dbReference type="PROSITE" id="PS51664"/>
    </source>
</evidence>
<dbReference type="RefSeq" id="WP_382314941.1">
    <property type="nucleotide sequence ID" value="NZ_JBHUFD010000005.1"/>
</dbReference>
<dbReference type="PANTHER" id="PTHR37809:SF1">
    <property type="entry name" value="RIBOSOMAL PROTEIN S12 METHYLTHIOTRANSFERASE ACCESSORY FACTOR YCAO"/>
    <property type="match status" value="1"/>
</dbReference>
<dbReference type="InterPro" id="IPR036866">
    <property type="entry name" value="RibonucZ/Hydroxyglut_hydro"/>
</dbReference>
<dbReference type="Gene3D" id="3.30.40.250">
    <property type="match status" value="1"/>
</dbReference>
<dbReference type="InterPro" id="IPR003776">
    <property type="entry name" value="YcaO-like_dom"/>
</dbReference>
<dbReference type="EMBL" id="JBHUFD010000005">
    <property type="protein sequence ID" value="MFD1873764.1"/>
    <property type="molecule type" value="Genomic_DNA"/>
</dbReference>
<accession>A0ABW4QVZ4</accession>
<dbReference type="NCBIfam" id="TIGR00702">
    <property type="entry name" value="YcaO-type kinase domain"/>
    <property type="match status" value="1"/>
</dbReference>
<dbReference type="Pfam" id="PF02624">
    <property type="entry name" value="YcaO"/>
    <property type="match status" value="1"/>
</dbReference>
<proteinExistence type="predicted"/>